<keyword evidence="2" id="KW-0238">DNA-binding</keyword>
<dbReference type="PANTHER" id="PTHR43280">
    <property type="entry name" value="ARAC-FAMILY TRANSCRIPTIONAL REGULATOR"/>
    <property type="match status" value="1"/>
</dbReference>
<dbReference type="GO" id="GO:0003700">
    <property type="term" value="F:DNA-binding transcription factor activity"/>
    <property type="evidence" value="ECO:0007669"/>
    <property type="project" value="InterPro"/>
</dbReference>
<dbReference type="Gene3D" id="1.10.10.60">
    <property type="entry name" value="Homeodomain-like"/>
    <property type="match status" value="1"/>
</dbReference>
<proteinExistence type="predicted"/>
<reference evidence="5 6" key="1">
    <citation type="submission" date="2018-08" db="EMBL/GenBank/DDBJ databases">
        <title>Erythrobacter zhengii sp.nov., a bacterium isolated from deep-sea sediment.</title>
        <authorList>
            <person name="Fang C."/>
            <person name="Wu Y.-H."/>
            <person name="Sun C."/>
            <person name="Wang H."/>
            <person name="Cheng H."/>
            <person name="Meng F.-X."/>
            <person name="Wang C.-S."/>
            <person name="Xu X.-W."/>
        </authorList>
    </citation>
    <scope>NUCLEOTIDE SEQUENCE [LARGE SCALE GENOMIC DNA]</scope>
    <source>
        <strain evidence="5 6">CCTCC AB 2015396</strain>
    </source>
</reference>
<dbReference type="PROSITE" id="PS01124">
    <property type="entry name" value="HTH_ARAC_FAMILY_2"/>
    <property type="match status" value="1"/>
</dbReference>
<dbReference type="SUPFAM" id="SSF51215">
    <property type="entry name" value="Regulatory protein AraC"/>
    <property type="match status" value="1"/>
</dbReference>
<organism evidence="5 6">
    <name type="scientific">Aurantiacibacter xanthus</name>
    <dbReference type="NCBI Taxonomy" id="1784712"/>
    <lineage>
        <taxon>Bacteria</taxon>
        <taxon>Pseudomonadati</taxon>
        <taxon>Pseudomonadota</taxon>
        <taxon>Alphaproteobacteria</taxon>
        <taxon>Sphingomonadales</taxon>
        <taxon>Erythrobacteraceae</taxon>
        <taxon>Aurantiacibacter</taxon>
    </lineage>
</organism>
<evidence type="ECO:0000256" key="3">
    <source>
        <dbReference type="ARBA" id="ARBA00023163"/>
    </source>
</evidence>
<keyword evidence="3" id="KW-0804">Transcription</keyword>
<dbReference type="Pfam" id="PF12833">
    <property type="entry name" value="HTH_18"/>
    <property type="match status" value="1"/>
</dbReference>
<dbReference type="CDD" id="cd06999">
    <property type="entry name" value="cupin_HpaA-like_N"/>
    <property type="match status" value="1"/>
</dbReference>
<accession>A0A3A1P419</accession>
<keyword evidence="1" id="KW-0805">Transcription regulation</keyword>
<dbReference type="Proteomes" id="UP000265366">
    <property type="component" value="Unassembled WGS sequence"/>
</dbReference>
<dbReference type="InterPro" id="IPR009057">
    <property type="entry name" value="Homeodomain-like_sf"/>
</dbReference>
<evidence type="ECO:0000313" key="6">
    <source>
        <dbReference type="Proteomes" id="UP000265366"/>
    </source>
</evidence>
<feature type="domain" description="HTH araC/xylS-type" evidence="4">
    <location>
        <begin position="190"/>
        <end position="288"/>
    </location>
</feature>
<dbReference type="OrthoDB" id="9814125at2"/>
<evidence type="ECO:0000259" key="4">
    <source>
        <dbReference type="PROSITE" id="PS01124"/>
    </source>
</evidence>
<dbReference type="InterPro" id="IPR020449">
    <property type="entry name" value="Tscrpt_reg_AraC-type_HTH"/>
</dbReference>
<dbReference type="InterPro" id="IPR014710">
    <property type="entry name" value="RmlC-like_jellyroll"/>
</dbReference>
<name>A0A3A1P419_9SPHN</name>
<comment type="caution">
    <text evidence="5">The sequence shown here is derived from an EMBL/GenBank/DDBJ whole genome shotgun (WGS) entry which is preliminary data.</text>
</comment>
<dbReference type="InterPro" id="IPR037923">
    <property type="entry name" value="HTH-like"/>
</dbReference>
<dbReference type="Gene3D" id="2.60.120.10">
    <property type="entry name" value="Jelly Rolls"/>
    <property type="match status" value="1"/>
</dbReference>
<sequence>MTARQQIPTFYLYGEPHRLVEDCFTHVESLDDRSRPSEWTIKPHAHAELCHIFLIWAGGGSMRADGQVLRFIAPSLLVVPATVVHGFSWDEDSSGTVVTMATRYISDLARHDHALARIFDAARALTLSHFEKETAERLVQELMRELAWSAPGHRAAVDATLLSLLVVVLRNATLDDRPIRRPGYYAGIVARLRERIEHRFREREPVSVYAETLGVSETTLRLACSKVAGMSPTQVLNQRALLEARRSLLYTNLTVAEVGYSLGFPDPAYFSRFFSRHVGLSPTDFRSSRSS</sequence>
<dbReference type="PRINTS" id="PR00032">
    <property type="entry name" value="HTHARAC"/>
</dbReference>
<dbReference type="SUPFAM" id="SSF46689">
    <property type="entry name" value="Homeodomain-like"/>
    <property type="match status" value="1"/>
</dbReference>
<dbReference type="RefSeq" id="WP_022684425.1">
    <property type="nucleotide sequence ID" value="NZ_QXFM01000111.1"/>
</dbReference>
<dbReference type="PANTHER" id="PTHR43280:SF32">
    <property type="entry name" value="TRANSCRIPTIONAL REGULATORY PROTEIN"/>
    <property type="match status" value="1"/>
</dbReference>
<evidence type="ECO:0000256" key="2">
    <source>
        <dbReference type="ARBA" id="ARBA00023125"/>
    </source>
</evidence>
<gene>
    <name evidence="5" type="ORF">D2V17_12515</name>
</gene>
<dbReference type="GO" id="GO:0043565">
    <property type="term" value="F:sequence-specific DNA binding"/>
    <property type="evidence" value="ECO:0007669"/>
    <property type="project" value="InterPro"/>
</dbReference>
<dbReference type="EMBL" id="QXFM01000111">
    <property type="protein sequence ID" value="RIV83742.1"/>
    <property type="molecule type" value="Genomic_DNA"/>
</dbReference>
<keyword evidence="6" id="KW-1185">Reference proteome</keyword>
<evidence type="ECO:0000313" key="5">
    <source>
        <dbReference type="EMBL" id="RIV83742.1"/>
    </source>
</evidence>
<dbReference type="InterPro" id="IPR018060">
    <property type="entry name" value="HTH_AraC"/>
</dbReference>
<dbReference type="AlphaFoldDB" id="A0A3A1P419"/>
<dbReference type="InterPro" id="IPR047264">
    <property type="entry name" value="Cupin_HpaA-like_N"/>
</dbReference>
<evidence type="ECO:0000256" key="1">
    <source>
        <dbReference type="ARBA" id="ARBA00023015"/>
    </source>
</evidence>
<dbReference type="SMART" id="SM00342">
    <property type="entry name" value="HTH_ARAC"/>
    <property type="match status" value="1"/>
</dbReference>
<protein>
    <submittedName>
        <fullName evidence="5">Helix-turn-helix domain-containing protein</fullName>
    </submittedName>
</protein>